<proteinExistence type="predicted"/>
<dbReference type="PANTHER" id="PTHR21624:SF1">
    <property type="entry name" value="ALKYLGLYCEROL MONOOXYGENASE"/>
    <property type="match status" value="1"/>
</dbReference>
<evidence type="ECO:0000256" key="7">
    <source>
        <dbReference type="SAM" id="Phobius"/>
    </source>
</evidence>
<reference evidence="9" key="1">
    <citation type="submission" date="2015-10" db="EMBL/GenBank/DDBJ databases">
        <authorList>
            <person name="Gilbert D.G."/>
        </authorList>
    </citation>
    <scope>NUCLEOTIDE SEQUENCE</scope>
</reference>
<dbReference type="InterPro" id="IPR006694">
    <property type="entry name" value="Fatty_acid_hydroxylase"/>
</dbReference>
<dbReference type="Pfam" id="PF04116">
    <property type="entry name" value="FA_hydroxylase"/>
    <property type="match status" value="1"/>
</dbReference>
<dbReference type="EMBL" id="CZQC01000066">
    <property type="protein sequence ID" value="CUS42417.1"/>
    <property type="molecule type" value="Genomic_DNA"/>
</dbReference>
<feature type="transmembrane region" description="Helical" evidence="7">
    <location>
        <begin position="85"/>
        <end position="104"/>
    </location>
</feature>
<feature type="transmembrane region" description="Helical" evidence="7">
    <location>
        <begin position="116"/>
        <end position="134"/>
    </location>
</feature>
<dbReference type="AlphaFoldDB" id="A0A160TG09"/>
<evidence type="ECO:0000256" key="2">
    <source>
        <dbReference type="ARBA" id="ARBA00022692"/>
    </source>
</evidence>
<evidence type="ECO:0000313" key="9">
    <source>
        <dbReference type="EMBL" id="CUS42417.1"/>
    </source>
</evidence>
<keyword evidence="3 7" id="KW-1133">Transmembrane helix</keyword>
<dbReference type="InterPro" id="IPR051689">
    <property type="entry name" value="Sterol_desaturase/TMEM195"/>
</dbReference>
<feature type="transmembrane region" description="Helical" evidence="7">
    <location>
        <begin position="7"/>
        <end position="28"/>
    </location>
</feature>
<dbReference type="PANTHER" id="PTHR21624">
    <property type="entry name" value="STEROL DESATURASE-RELATED PROTEIN"/>
    <property type="match status" value="1"/>
</dbReference>
<feature type="transmembrane region" description="Helical" evidence="7">
    <location>
        <begin position="178"/>
        <end position="201"/>
    </location>
</feature>
<accession>A0A160TG09</accession>
<evidence type="ECO:0000259" key="8">
    <source>
        <dbReference type="Pfam" id="PF04116"/>
    </source>
</evidence>
<keyword evidence="4" id="KW-0560">Oxidoreductase</keyword>
<feature type="transmembrane region" description="Helical" evidence="7">
    <location>
        <begin position="34"/>
        <end position="53"/>
    </location>
</feature>
<dbReference type="GO" id="GO:0005506">
    <property type="term" value="F:iron ion binding"/>
    <property type="evidence" value="ECO:0007669"/>
    <property type="project" value="InterPro"/>
</dbReference>
<evidence type="ECO:0000256" key="6">
    <source>
        <dbReference type="ARBA" id="ARBA00023136"/>
    </source>
</evidence>
<name>A0A160TG09_9ZZZZ</name>
<dbReference type="GO" id="GO:0006643">
    <property type="term" value="P:membrane lipid metabolic process"/>
    <property type="evidence" value="ECO:0007669"/>
    <property type="project" value="TreeGrafter"/>
</dbReference>
<gene>
    <name evidence="9" type="ORF">MGWOODY_Tha182</name>
</gene>
<evidence type="ECO:0000256" key="4">
    <source>
        <dbReference type="ARBA" id="ARBA00023002"/>
    </source>
</evidence>
<dbReference type="GO" id="GO:0008610">
    <property type="term" value="P:lipid biosynthetic process"/>
    <property type="evidence" value="ECO:0007669"/>
    <property type="project" value="InterPro"/>
</dbReference>
<keyword evidence="5" id="KW-0443">Lipid metabolism</keyword>
<protein>
    <submittedName>
        <fullName evidence="9">Sterol desaturase</fullName>
    </submittedName>
</protein>
<evidence type="ECO:0000256" key="1">
    <source>
        <dbReference type="ARBA" id="ARBA00004127"/>
    </source>
</evidence>
<keyword evidence="6 7" id="KW-0472">Membrane</keyword>
<evidence type="ECO:0000256" key="3">
    <source>
        <dbReference type="ARBA" id="ARBA00022989"/>
    </source>
</evidence>
<organism evidence="9">
    <name type="scientific">hydrothermal vent metagenome</name>
    <dbReference type="NCBI Taxonomy" id="652676"/>
    <lineage>
        <taxon>unclassified sequences</taxon>
        <taxon>metagenomes</taxon>
        <taxon>ecological metagenomes</taxon>
    </lineage>
</organism>
<dbReference type="GO" id="GO:0050479">
    <property type="term" value="F:glyceryl-ether monooxygenase activity"/>
    <property type="evidence" value="ECO:0007669"/>
    <property type="project" value="TreeGrafter"/>
</dbReference>
<keyword evidence="2 7" id="KW-0812">Transmembrane</keyword>
<evidence type="ECO:0000256" key="5">
    <source>
        <dbReference type="ARBA" id="ARBA00023098"/>
    </source>
</evidence>
<dbReference type="GO" id="GO:0005783">
    <property type="term" value="C:endoplasmic reticulum"/>
    <property type="evidence" value="ECO:0007669"/>
    <property type="project" value="TreeGrafter"/>
</dbReference>
<dbReference type="GO" id="GO:0016020">
    <property type="term" value="C:membrane"/>
    <property type="evidence" value="ECO:0007669"/>
    <property type="project" value="GOC"/>
</dbReference>
<comment type="subcellular location">
    <subcellularLocation>
        <location evidence="1">Endomembrane system</location>
        <topology evidence="1">Multi-pass membrane protein</topology>
    </subcellularLocation>
</comment>
<feature type="domain" description="Fatty acid hydroxylase" evidence="8">
    <location>
        <begin position="120"/>
        <end position="252"/>
    </location>
</feature>
<sequence>MKALHWLLTRTFTYISLILAFVAIYLIGDDMGKLFLYFVLPFYVVSLTFQLIAPKVKAPLEKNELLTDIISNSVTIGLVNTIQTWGVGVVFALSSSSLLIHYGILDAEFGLASLPYWAQVVLGLLIMDFFFYVTHRMAHEVPFFWNFHAIHHCAHRVTFMNAYRVHPVDAMFRRYVPLFFLMLTGISHEAFIAASIIGSVLSTVTHLNVDLRHGWFNYIFATNENHRWHHSTKMSEAKNFSIITIWDHMFGTFYLPRDRDMPTKIGLGDETGYPLHNYWQQLVEPFRKKKEEVKPAVTSTSAKEEALS</sequence>